<gene>
    <name evidence="7" type="ORF">GCM10011402_32530</name>
</gene>
<dbReference type="SUPFAM" id="SSF53383">
    <property type="entry name" value="PLP-dependent transferases"/>
    <property type="match status" value="1"/>
</dbReference>
<dbReference type="InterPro" id="IPR000524">
    <property type="entry name" value="Tscrpt_reg_HTH_GntR"/>
</dbReference>
<dbReference type="PROSITE" id="PS50949">
    <property type="entry name" value="HTH_GNTR"/>
    <property type="match status" value="1"/>
</dbReference>
<evidence type="ECO:0000256" key="1">
    <source>
        <dbReference type="ARBA" id="ARBA00005384"/>
    </source>
</evidence>
<evidence type="ECO:0000256" key="3">
    <source>
        <dbReference type="ARBA" id="ARBA00023015"/>
    </source>
</evidence>
<evidence type="ECO:0000313" key="7">
    <source>
        <dbReference type="EMBL" id="GGF77437.1"/>
    </source>
</evidence>
<evidence type="ECO:0000259" key="6">
    <source>
        <dbReference type="PROSITE" id="PS50949"/>
    </source>
</evidence>
<feature type="domain" description="HTH gntR-type" evidence="6">
    <location>
        <begin position="14"/>
        <end position="82"/>
    </location>
</feature>
<accession>A0ABQ1VN19</accession>
<dbReference type="InterPro" id="IPR051446">
    <property type="entry name" value="HTH_trans_reg/aminotransferase"/>
</dbReference>
<dbReference type="InterPro" id="IPR036390">
    <property type="entry name" value="WH_DNA-bd_sf"/>
</dbReference>
<dbReference type="SUPFAM" id="SSF46785">
    <property type="entry name" value="Winged helix' DNA-binding domain"/>
    <property type="match status" value="1"/>
</dbReference>
<dbReference type="Gene3D" id="3.40.640.10">
    <property type="entry name" value="Type I PLP-dependent aspartate aminotransferase-like (Major domain)"/>
    <property type="match status" value="1"/>
</dbReference>
<keyword evidence="8" id="KW-1185">Reference proteome</keyword>
<dbReference type="InterPro" id="IPR036388">
    <property type="entry name" value="WH-like_DNA-bd_sf"/>
</dbReference>
<organism evidence="7 8">
    <name type="scientific">Paracoccus acridae</name>
    <dbReference type="NCBI Taxonomy" id="1795310"/>
    <lineage>
        <taxon>Bacteria</taxon>
        <taxon>Pseudomonadati</taxon>
        <taxon>Pseudomonadota</taxon>
        <taxon>Alphaproteobacteria</taxon>
        <taxon>Rhodobacterales</taxon>
        <taxon>Paracoccaceae</taxon>
        <taxon>Paracoccus</taxon>
    </lineage>
</organism>
<name>A0ABQ1VN19_9RHOB</name>
<dbReference type="Gene3D" id="1.10.10.10">
    <property type="entry name" value="Winged helix-like DNA-binding domain superfamily/Winged helix DNA-binding domain"/>
    <property type="match status" value="1"/>
</dbReference>
<dbReference type="Pfam" id="PF00155">
    <property type="entry name" value="Aminotran_1_2"/>
    <property type="match status" value="1"/>
</dbReference>
<comment type="caution">
    <text evidence="7">The sequence shown here is derived from an EMBL/GenBank/DDBJ whole genome shotgun (WGS) entry which is preliminary data.</text>
</comment>
<comment type="similarity">
    <text evidence="1">In the C-terminal section; belongs to the class-I pyridoxal-phosphate-dependent aminotransferase family.</text>
</comment>
<dbReference type="InterPro" id="IPR004839">
    <property type="entry name" value="Aminotransferase_I/II_large"/>
</dbReference>
<dbReference type="InterPro" id="IPR015421">
    <property type="entry name" value="PyrdxlP-dep_Trfase_major"/>
</dbReference>
<dbReference type="PANTHER" id="PTHR46577:SF1">
    <property type="entry name" value="HTH-TYPE TRANSCRIPTIONAL REGULATORY PROTEIN GABR"/>
    <property type="match status" value="1"/>
</dbReference>
<dbReference type="PANTHER" id="PTHR46577">
    <property type="entry name" value="HTH-TYPE TRANSCRIPTIONAL REGULATORY PROTEIN GABR"/>
    <property type="match status" value="1"/>
</dbReference>
<protein>
    <submittedName>
        <fullName evidence="7">GntR family transcriptional regulator</fullName>
    </submittedName>
</protein>
<dbReference type="CDD" id="cd00609">
    <property type="entry name" value="AAT_like"/>
    <property type="match status" value="1"/>
</dbReference>
<keyword evidence="4" id="KW-0238">DNA-binding</keyword>
<sequence>MMTSWLPNPATLRRPAYQSLADQFAQAIAKGIVAAGARLPPHRKLADDLGLSVQTVSRAYEELIRRGLVVGEVGRGSFVLAPASENRAPYLAQREAALIDLSILKPVTERRHVEIFRKGLHWVADNLTESAALAFRPSSVMPGHRQIAADWLGRNGLDVAPDNITITDGATSAVTTAVMSAVPAGGTIAAATLTHHLLIPLSKYLGLHLEGLPFDRDGILPDALDHLARKGSLHAVYIQPSAINPMAIVSSLERRRELVEVARRHDIQIIENDMLNSMIEHRPPPVATLAPERVLYVNGFTKSTLPGLRVAWLVSPPRIALATANRHLVTNWMATPAMVELLSHWITDGTVDRLILWQREALRERHRIAQEVLGEASFHAHPQSLHLWLELPLGSNEDDFVAQARRRGVAVASGGAFRIDDRGRRDAVRIALGSTSASDLRKGLSLVTDCLGSAAEPLLPLIG</sequence>
<evidence type="ECO:0000256" key="2">
    <source>
        <dbReference type="ARBA" id="ARBA00022898"/>
    </source>
</evidence>
<dbReference type="SMART" id="SM00345">
    <property type="entry name" value="HTH_GNTR"/>
    <property type="match status" value="1"/>
</dbReference>
<dbReference type="Proteomes" id="UP000640509">
    <property type="component" value="Unassembled WGS sequence"/>
</dbReference>
<reference evidence="8" key="1">
    <citation type="journal article" date="2019" name="Int. J. Syst. Evol. Microbiol.">
        <title>The Global Catalogue of Microorganisms (GCM) 10K type strain sequencing project: providing services to taxonomists for standard genome sequencing and annotation.</title>
        <authorList>
            <consortium name="The Broad Institute Genomics Platform"/>
            <consortium name="The Broad Institute Genome Sequencing Center for Infectious Disease"/>
            <person name="Wu L."/>
            <person name="Ma J."/>
        </authorList>
    </citation>
    <scope>NUCLEOTIDE SEQUENCE [LARGE SCALE GENOMIC DNA]</scope>
    <source>
        <strain evidence="8">CGMCC 1.15419</strain>
    </source>
</reference>
<keyword evidence="5" id="KW-0804">Transcription</keyword>
<evidence type="ECO:0000313" key="8">
    <source>
        <dbReference type="Proteomes" id="UP000640509"/>
    </source>
</evidence>
<keyword evidence="3" id="KW-0805">Transcription regulation</keyword>
<dbReference type="Pfam" id="PF00392">
    <property type="entry name" value="GntR"/>
    <property type="match status" value="1"/>
</dbReference>
<keyword evidence="2" id="KW-0663">Pyridoxal phosphate</keyword>
<dbReference type="InterPro" id="IPR015424">
    <property type="entry name" value="PyrdxlP-dep_Trfase"/>
</dbReference>
<dbReference type="CDD" id="cd07377">
    <property type="entry name" value="WHTH_GntR"/>
    <property type="match status" value="1"/>
</dbReference>
<dbReference type="EMBL" id="BMIV01000016">
    <property type="protein sequence ID" value="GGF77437.1"/>
    <property type="molecule type" value="Genomic_DNA"/>
</dbReference>
<evidence type="ECO:0000256" key="4">
    <source>
        <dbReference type="ARBA" id="ARBA00023125"/>
    </source>
</evidence>
<evidence type="ECO:0000256" key="5">
    <source>
        <dbReference type="ARBA" id="ARBA00023163"/>
    </source>
</evidence>
<proteinExistence type="inferred from homology"/>